<evidence type="ECO:0000256" key="5">
    <source>
        <dbReference type="ARBA" id="ARBA00022692"/>
    </source>
</evidence>
<dbReference type="Pfam" id="PF17820">
    <property type="entry name" value="PDZ_6"/>
    <property type="match status" value="1"/>
</dbReference>
<name>A0A3N5BLA5_9BACI</name>
<dbReference type="GO" id="GO:0004222">
    <property type="term" value="F:metalloendopeptidase activity"/>
    <property type="evidence" value="ECO:0007669"/>
    <property type="project" value="InterPro"/>
</dbReference>
<comment type="caution">
    <text evidence="13">The sequence shown here is derived from an EMBL/GenBank/DDBJ whole genome shotgun (WGS) entry which is preliminary data.</text>
</comment>
<keyword evidence="4 13" id="KW-0645">Protease</keyword>
<sequence>MNFDTIIAFIFMFGLLVFIHELGHLVFAKRAGMLAREFAIGFGPKIFSYRKDETLYTVRLLPIGGYVRVAGDDPEIIDLKPGYHIGLEFNSSNHVNKIIVNNKSKHPNAKVVEVEQIDLDHELIIDCYDVETEERYQYQVDRKAIFVMDEKETLIAPYDRQFGSKSVGKKGMQIFAGPLMNFLLAIAIFIGLGLFQGVPDDNPVVGELQDGSPAEEAGLVTGDEIVSIDSEPIASWTDFVRYVQERPNEEINLTVDRDGEILEQSLTTMSVESPQGGEIGQVGIARHYLDDPLLAIKFGFTQTYDIAVLILQALGQLVTGQLSLDALAGPVGIYDATDDVVQTGLTSFIMWTAMLSINLGIINLLPLPALDGGRLLFIILEALRGKPIDPEKEGFVHFIGFALLMLLMIVVTWNDIERLFM</sequence>
<dbReference type="Gene3D" id="2.30.42.10">
    <property type="match status" value="1"/>
</dbReference>
<keyword evidence="8 11" id="KW-1133">Transmembrane helix</keyword>
<evidence type="ECO:0000313" key="14">
    <source>
        <dbReference type="Proteomes" id="UP000276443"/>
    </source>
</evidence>
<keyword evidence="6 11" id="KW-0378">Hydrolase</keyword>
<feature type="transmembrane region" description="Helical" evidence="11">
    <location>
        <begin position="394"/>
        <end position="413"/>
    </location>
</feature>
<dbReference type="GO" id="GO:0016020">
    <property type="term" value="C:membrane"/>
    <property type="evidence" value="ECO:0007669"/>
    <property type="project" value="UniProtKB-SubCell"/>
</dbReference>
<evidence type="ECO:0000256" key="11">
    <source>
        <dbReference type="RuleBase" id="RU362031"/>
    </source>
</evidence>
<dbReference type="PANTHER" id="PTHR42837">
    <property type="entry name" value="REGULATOR OF SIGMA-E PROTEASE RSEP"/>
    <property type="match status" value="1"/>
</dbReference>
<evidence type="ECO:0000256" key="9">
    <source>
        <dbReference type="ARBA" id="ARBA00023049"/>
    </source>
</evidence>
<keyword evidence="14" id="KW-1185">Reference proteome</keyword>
<comment type="cofactor">
    <cofactor evidence="1 11">
        <name>Zn(2+)</name>
        <dbReference type="ChEBI" id="CHEBI:29105"/>
    </cofactor>
</comment>
<evidence type="ECO:0000256" key="3">
    <source>
        <dbReference type="ARBA" id="ARBA00007931"/>
    </source>
</evidence>
<evidence type="ECO:0000313" key="13">
    <source>
        <dbReference type="EMBL" id="RPF55960.1"/>
    </source>
</evidence>
<keyword evidence="7 11" id="KW-0862">Zinc</keyword>
<comment type="similarity">
    <text evidence="3 11">Belongs to the peptidase M50B family.</text>
</comment>
<protein>
    <recommendedName>
        <fullName evidence="11">Zinc metalloprotease</fullName>
        <ecNumber evidence="11">3.4.24.-</ecNumber>
    </recommendedName>
</protein>
<evidence type="ECO:0000256" key="4">
    <source>
        <dbReference type="ARBA" id="ARBA00022670"/>
    </source>
</evidence>
<dbReference type="InterPro" id="IPR041489">
    <property type="entry name" value="PDZ_6"/>
</dbReference>
<dbReference type="CDD" id="cd06163">
    <property type="entry name" value="S2P-M50_PDZ_RseP-like"/>
    <property type="match status" value="1"/>
</dbReference>
<dbReference type="Proteomes" id="UP000276443">
    <property type="component" value="Unassembled WGS sequence"/>
</dbReference>
<evidence type="ECO:0000256" key="1">
    <source>
        <dbReference type="ARBA" id="ARBA00001947"/>
    </source>
</evidence>
<dbReference type="GO" id="GO:0006508">
    <property type="term" value="P:proteolysis"/>
    <property type="evidence" value="ECO:0007669"/>
    <property type="project" value="UniProtKB-KW"/>
</dbReference>
<evidence type="ECO:0000256" key="7">
    <source>
        <dbReference type="ARBA" id="ARBA00022833"/>
    </source>
</evidence>
<organism evidence="13 14">
    <name type="scientific">Aquisalibacillus elongatus</name>
    <dbReference type="NCBI Taxonomy" id="485577"/>
    <lineage>
        <taxon>Bacteria</taxon>
        <taxon>Bacillati</taxon>
        <taxon>Bacillota</taxon>
        <taxon>Bacilli</taxon>
        <taxon>Bacillales</taxon>
        <taxon>Bacillaceae</taxon>
        <taxon>Aquisalibacillus</taxon>
    </lineage>
</organism>
<keyword evidence="9 11" id="KW-0482">Metalloprotease</keyword>
<evidence type="ECO:0000256" key="8">
    <source>
        <dbReference type="ARBA" id="ARBA00022989"/>
    </source>
</evidence>
<feature type="domain" description="PDZ" evidence="12">
    <location>
        <begin position="190"/>
        <end position="233"/>
    </location>
</feature>
<reference evidence="13 14" key="1">
    <citation type="submission" date="2018-11" db="EMBL/GenBank/DDBJ databases">
        <title>Genomic Encyclopedia of Type Strains, Phase IV (KMG-IV): sequencing the most valuable type-strain genomes for metagenomic binning, comparative biology and taxonomic classification.</title>
        <authorList>
            <person name="Goeker M."/>
        </authorList>
    </citation>
    <scope>NUCLEOTIDE SEQUENCE [LARGE SCALE GENOMIC DNA]</scope>
    <source>
        <strain evidence="13 14">DSM 18090</strain>
    </source>
</reference>
<dbReference type="InterPro" id="IPR004387">
    <property type="entry name" value="Pept_M50_Zn"/>
</dbReference>
<dbReference type="NCBIfam" id="TIGR00054">
    <property type="entry name" value="RIP metalloprotease RseP"/>
    <property type="match status" value="1"/>
</dbReference>
<accession>A0A3N5BLA5</accession>
<evidence type="ECO:0000256" key="6">
    <source>
        <dbReference type="ARBA" id="ARBA00022801"/>
    </source>
</evidence>
<dbReference type="PROSITE" id="PS50106">
    <property type="entry name" value="PDZ"/>
    <property type="match status" value="1"/>
</dbReference>
<feature type="transmembrane region" description="Helical" evidence="11">
    <location>
        <begin position="348"/>
        <end position="370"/>
    </location>
</feature>
<dbReference type="GO" id="GO:0046872">
    <property type="term" value="F:metal ion binding"/>
    <property type="evidence" value="ECO:0007669"/>
    <property type="project" value="UniProtKB-KW"/>
</dbReference>
<proteinExistence type="inferred from homology"/>
<keyword evidence="11" id="KW-0479">Metal-binding</keyword>
<dbReference type="InterPro" id="IPR001478">
    <property type="entry name" value="PDZ"/>
</dbReference>
<feature type="transmembrane region" description="Helical" evidence="11">
    <location>
        <begin position="174"/>
        <end position="195"/>
    </location>
</feature>
<evidence type="ECO:0000256" key="10">
    <source>
        <dbReference type="ARBA" id="ARBA00023136"/>
    </source>
</evidence>
<keyword evidence="5 11" id="KW-0812">Transmembrane</keyword>
<dbReference type="PANTHER" id="PTHR42837:SF2">
    <property type="entry name" value="MEMBRANE METALLOPROTEASE ARASP2, CHLOROPLASTIC-RELATED"/>
    <property type="match status" value="1"/>
</dbReference>
<dbReference type="EMBL" id="RKRF01000007">
    <property type="protein sequence ID" value="RPF55960.1"/>
    <property type="molecule type" value="Genomic_DNA"/>
</dbReference>
<keyword evidence="10 11" id="KW-0472">Membrane</keyword>
<dbReference type="SMART" id="SM00228">
    <property type="entry name" value="PDZ"/>
    <property type="match status" value="1"/>
</dbReference>
<evidence type="ECO:0000259" key="12">
    <source>
        <dbReference type="PROSITE" id="PS50106"/>
    </source>
</evidence>
<comment type="subcellular location">
    <subcellularLocation>
        <location evidence="2">Membrane</location>
        <topology evidence="2">Multi-pass membrane protein</topology>
    </subcellularLocation>
</comment>
<dbReference type="EC" id="3.4.24.-" evidence="11"/>
<evidence type="ECO:0000256" key="2">
    <source>
        <dbReference type="ARBA" id="ARBA00004141"/>
    </source>
</evidence>
<dbReference type="RefSeq" id="WP_281274493.1">
    <property type="nucleotide sequence ID" value="NZ_RKRF01000007.1"/>
</dbReference>
<dbReference type="InterPro" id="IPR036034">
    <property type="entry name" value="PDZ_sf"/>
</dbReference>
<dbReference type="SUPFAM" id="SSF50156">
    <property type="entry name" value="PDZ domain-like"/>
    <property type="match status" value="1"/>
</dbReference>
<dbReference type="Pfam" id="PF02163">
    <property type="entry name" value="Peptidase_M50"/>
    <property type="match status" value="1"/>
</dbReference>
<dbReference type="AlphaFoldDB" id="A0A3N5BLA5"/>
<gene>
    <name evidence="13" type="ORF">EDC24_0846</name>
</gene>
<dbReference type="InterPro" id="IPR008915">
    <property type="entry name" value="Peptidase_M50"/>
</dbReference>
<feature type="transmembrane region" description="Helical" evidence="11">
    <location>
        <begin position="6"/>
        <end position="27"/>
    </location>
</feature>
<dbReference type="CDD" id="cd23081">
    <property type="entry name" value="cpPDZ_EcRseP-like"/>
    <property type="match status" value="1"/>
</dbReference>